<comment type="caution">
    <text evidence="1">The sequence shown here is derived from an EMBL/GenBank/DDBJ whole genome shotgun (WGS) entry which is preliminary data.</text>
</comment>
<dbReference type="EMBL" id="VXIV02000212">
    <property type="protein sequence ID" value="KAF6039775.1"/>
    <property type="molecule type" value="Genomic_DNA"/>
</dbReference>
<protein>
    <submittedName>
        <fullName evidence="1">LRRIQ3</fullName>
    </submittedName>
</protein>
<accession>A0A7J7KNU9</accession>
<dbReference type="InterPro" id="IPR032675">
    <property type="entry name" value="LRR_dom_sf"/>
</dbReference>
<organism evidence="1 2">
    <name type="scientific">Bugula neritina</name>
    <name type="common">Brown bryozoan</name>
    <name type="synonym">Sertularia neritina</name>
    <dbReference type="NCBI Taxonomy" id="10212"/>
    <lineage>
        <taxon>Eukaryota</taxon>
        <taxon>Metazoa</taxon>
        <taxon>Spiralia</taxon>
        <taxon>Lophotrochozoa</taxon>
        <taxon>Bryozoa</taxon>
        <taxon>Gymnolaemata</taxon>
        <taxon>Cheilostomatida</taxon>
        <taxon>Flustrina</taxon>
        <taxon>Buguloidea</taxon>
        <taxon>Bugulidae</taxon>
        <taxon>Bugula</taxon>
    </lineage>
</organism>
<dbReference type="Proteomes" id="UP000593567">
    <property type="component" value="Unassembled WGS sequence"/>
</dbReference>
<dbReference type="SUPFAM" id="SSF52058">
    <property type="entry name" value="L domain-like"/>
    <property type="match status" value="1"/>
</dbReference>
<dbReference type="AlphaFoldDB" id="A0A7J7KNU9"/>
<dbReference type="Gene3D" id="3.80.10.10">
    <property type="entry name" value="Ribonuclease Inhibitor"/>
    <property type="match status" value="1"/>
</dbReference>
<keyword evidence="2" id="KW-1185">Reference proteome</keyword>
<proteinExistence type="predicted"/>
<sequence length="100" mass="11551">MARRALTPRRGNTQNVEDKKTGLSVARQAWQVHHIRYTYRHMKILGDISVFSRIVILILDHNYLESIDDLVSCKQLIKLDIHSNQISVLLMDCSGLSYKT</sequence>
<dbReference type="OrthoDB" id="676979at2759"/>
<evidence type="ECO:0000313" key="2">
    <source>
        <dbReference type="Proteomes" id="UP000593567"/>
    </source>
</evidence>
<reference evidence="1" key="1">
    <citation type="submission" date="2020-06" db="EMBL/GenBank/DDBJ databases">
        <title>Draft genome of Bugula neritina, a colonial animal packing powerful symbionts and potential medicines.</title>
        <authorList>
            <person name="Rayko M."/>
        </authorList>
    </citation>
    <scope>NUCLEOTIDE SEQUENCE [LARGE SCALE GENOMIC DNA]</scope>
    <source>
        <strain evidence="1">Kwan_BN1</strain>
    </source>
</reference>
<evidence type="ECO:0000313" key="1">
    <source>
        <dbReference type="EMBL" id="KAF6039775.1"/>
    </source>
</evidence>
<gene>
    <name evidence="1" type="ORF">EB796_001927</name>
</gene>
<name>A0A7J7KNU9_BUGNE</name>